<feature type="domain" description="Fibronectin type-III" evidence="4">
    <location>
        <begin position="1106"/>
        <end position="1201"/>
    </location>
</feature>
<dbReference type="FunFam" id="2.60.40.10:FF:000031">
    <property type="entry name" value="Myosin-binding protein C, slow type"/>
    <property type="match status" value="1"/>
</dbReference>
<reference evidence="5" key="1">
    <citation type="submission" date="2023-09" db="UniProtKB">
        <authorList>
            <consortium name="Ensembl"/>
        </authorList>
    </citation>
    <scope>IDENTIFICATION</scope>
</reference>
<dbReference type="InterPro" id="IPR003599">
    <property type="entry name" value="Ig_sub"/>
</dbReference>
<dbReference type="InterPro" id="IPR036116">
    <property type="entry name" value="FN3_sf"/>
</dbReference>
<evidence type="ECO:0000256" key="1">
    <source>
        <dbReference type="ARBA" id="ARBA00022737"/>
    </source>
</evidence>
<feature type="domain" description="Ig-like" evidence="3">
    <location>
        <begin position="956"/>
        <end position="1029"/>
    </location>
</feature>
<dbReference type="PROSITE" id="PS50835">
    <property type="entry name" value="IG_LIKE"/>
    <property type="match status" value="4"/>
</dbReference>
<organism evidence="5">
    <name type="scientific">Pundamilia nyererei</name>
    <dbReference type="NCBI Taxonomy" id="303518"/>
    <lineage>
        <taxon>Eukaryota</taxon>
        <taxon>Metazoa</taxon>
        <taxon>Chordata</taxon>
        <taxon>Craniata</taxon>
        <taxon>Vertebrata</taxon>
        <taxon>Euteleostomi</taxon>
        <taxon>Actinopterygii</taxon>
        <taxon>Neopterygii</taxon>
        <taxon>Teleostei</taxon>
        <taxon>Neoteleostei</taxon>
        <taxon>Acanthomorphata</taxon>
        <taxon>Ovalentaria</taxon>
        <taxon>Cichlomorphae</taxon>
        <taxon>Cichliformes</taxon>
        <taxon>Cichlidae</taxon>
        <taxon>African cichlids</taxon>
        <taxon>Pseudocrenilabrinae</taxon>
        <taxon>Haplochromini</taxon>
        <taxon>Pundamilia</taxon>
    </lineage>
</organism>
<dbReference type="PRINTS" id="PR00014">
    <property type="entry name" value="FNTYPEIII"/>
</dbReference>
<feature type="domain" description="Fibronectin type-III" evidence="4">
    <location>
        <begin position="1243"/>
        <end position="1339"/>
    </location>
</feature>
<dbReference type="FunFam" id="2.60.40.10:FF:000034">
    <property type="entry name" value="Titin isoform A"/>
    <property type="match status" value="2"/>
</dbReference>
<dbReference type="SUPFAM" id="SSF49265">
    <property type="entry name" value="Fibronectin type III"/>
    <property type="match status" value="5"/>
</dbReference>
<evidence type="ECO:0000313" key="5">
    <source>
        <dbReference type="Ensembl" id="ENSPNYP00000031006.1"/>
    </source>
</evidence>
<proteinExistence type="predicted"/>
<feature type="domain" description="Fibronectin type-III" evidence="4">
    <location>
        <begin position="598"/>
        <end position="694"/>
    </location>
</feature>
<dbReference type="Pfam" id="PF00041">
    <property type="entry name" value="fn3"/>
    <property type="match status" value="8"/>
</dbReference>
<name>A0A3B4HBK9_9CICH</name>
<dbReference type="InterPro" id="IPR007110">
    <property type="entry name" value="Ig-like_dom"/>
</dbReference>
<keyword evidence="1" id="KW-0677">Repeat</keyword>
<dbReference type="Pfam" id="PF07679">
    <property type="entry name" value="I-set"/>
    <property type="match status" value="4"/>
</dbReference>
<dbReference type="PANTHER" id="PTHR14340">
    <property type="entry name" value="MICROFIBRIL-ASSOCIATED GLYCOPROTEIN 3"/>
    <property type="match status" value="1"/>
</dbReference>
<dbReference type="FunFam" id="2.60.40.10:FF:000011">
    <property type="entry name" value="Titin b"/>
    <property type="match status" value="2"/>
</dbReference>
<dbReference type="PANTHER" id="PTHR14340:SF13">
    <property type="entry name" value="TITIN"/>
    <property type="match status" value="1"/>
</dbReference>
<dbReference type="Gene3D" id="2.60.40.10">
    <property type="entry name" value="Immunoglobulins"/>
    <property type="match status" value="14"/>
</dbReference>
<protein>
    <recommendedName>
        <fullName evidence="6">Titin</fullName>
    </recommendedName>
</protein>
<sequence length="1352" mass="148889">MDNVHTNVRPEFSSYSVHVGKDINIDIPIFGRPKPTITWTKDGAPLKFTTRVHIVNTPTHTTLSIKEAAGDDGGMYSINVANSAGKKDTTIEVIVLDKPGPPCGPVRFDEITTQSVTISWDPPKHNGGCQISNYVVQKRDTTTTTWENVSINWARTTIKVPRLKTGAEYQFRIIAQNRYGKSHGLDSSAVVAQYPYREPGPPGTPFISSLSRDHQIVEWHEPVTDGGSPVLGYHLERKERNSILWANFTNVIETQFTVTGLTENAQYDFRVIAKNAVGTVSKPSYNSGPITASDAVEAPKFSIDPAFTKTIIVNAGETFKLDADVRGKPLPTIQWFKDDKPVENTLRLEIRNTENHAMIVIKDSIRVDGGTYTLQLKNEAGSETVPFKVLVLDKPSPCEGPLHVTGVAEDRCTLVWHPPLHDGGSPITHYIIERRETSRLAWTVVSSNCGITCYKVTKLLEGDEYMFRVMAVNSHGVSEPLESGAVIMKTPFVLPGPPHIEDVSNIAHDGMTISWSAPETDGGSEITNYIIEKKDRTGIKWTRCNRQKVTDLSFRVTGLTTGHEYEFRVAAENIVGVGEPSLASSYYKACDPKYKPGAPGYVHVIDSTKTSITVSWGKPLSDGGSVIQGYIVEVCKAEEEEWTMVTPPTGLRVNKYEITKLTEGQEYKIQVCALNKLGVGEPAVLSGTAKPEERVEPPEIHLDSELRKGIVLKAGGSVRINIPFKGRPTPEIKWTKDDGNLTEKPVVEKAHNFTQLSIDSCDRSDSGKYTLTLTNSSGTVSEVISVKILDAPGAPQNLVVKEIRKDSVTLAWDAPLIDGGAKIKNYVIDKRESTRKAYANVSTKCTKTTFKVENLIEGAMYYFRVMAENEYGIGPAVETKTASKASEVPLKDLASPDGRWVRANFTNIVETEYTVTGLTENEQYEFRVIARNAAGIFSEPSDSSGPITATDEIEPPRASMDPKYKDVIVVNAGENLLLDADIYGKPIPEVLWLKEGKEMDKALRIEVKTTQKRAAMTIKDVTKLDSGHYDLILKNLGGTKVFPITVKVLDKPGPPTGPMKITGVMADRCILAWSEPALDGGASITHYVLEKRETSRVCSVTAVPGPPSTPWVSYVSRESLTVCWNEPVNDGGNPVVGYHLQMKERTSILWQKINKTPIPGDQWRVTNICPGLIYEFKVAAENSAGIGKMSKTSEEVLAIDACGEYFKYLIFAVLCLNYMSLQLKIFAVTLLNFDLSHFNNTEPPANVHVTEVTKNSVSLAWQRPPYDGGSKITGYSVERREAPSGRWVKANFTNIIEMGFTVSGLTQDESYEFRVYAKNAVGSVSNPSLIAGPVTCVDACGEHIIQNYMDIY</sequence>
<feature type="domain" description="Ig-like" evidence="3">
    <location>
        <begin position="299"/>
        <end position="386"/>
    </location>
</feature>
<feature type="domain" description="Fibronectin type-III" evidence="4">
    <location>
        <begin position="101"/>
        <end position="195"/>
    </location>
</feature>
<evidence type="ECO:0008006" key="6">
    <source>
        <dbReference type="Google" id="ProtNLM"/>
    </source>
</evidence>
<feature type="domain" description="Fibronectin type-III" evidence="4">
    <location>
        <begin position="201"/>
        <end position="295"/>
    </location>
</feature>
<accession>A0A3B4HBK9</accession>
<dbReference type="SMART" id="SM00409">
    <property type="entry name" value="IG"/>
    <property type="match status" value="4"/>
</dbReference>
<evidence type="ECO:0000256" key="2">
    <source>
        <dbReference type="ARBA" id="ARBA00023319"/>
    </source>
</evidence>
<keyword evidence="2" id="KW-0393">Immunoglobulin domain</keyword>
<dbReference type="SUPFAM" id="SSF48726">
    <property type="entry name" value="Immunoglobulin"/>
    <property type="match status" value="4"/>
</dbReference>
<feature type="domain" description="Fibronectin type-III" evidence="4">
    <location>
        <begin position="398"/>
        <end position="493"/>
    </location>
</feature>
<dbReference type="CDD" id="cd00063">
    <property type="entry name" value="FN3"/>
    <property type="match status" value="8"/>
</dbReference>
<dbReference type="InterPro" id="IPR003961">
    <property type="entry name" value="FN3_dom"/>
</dbReference>
<dbReference type="PROSITE" id="PS50853">
    <property type="entry name" value="FN3"/>
    <property type="match status" value="8"/>
</dbReference>
<dbReference type="FunFam" id="2.60.40.10:FF:000003">
    <property type="entry name" value="Titin isoform E"/>
    <property type="match status" value="3"/>
</dbReference>
<dbReference type="FunFam" id="2.60.40.10:FF:000002">
    <property type="entry name" value="Titin a"/>
    <property type="match status" value="3"/>
</dbReference>
<dbReference type="CDD" id="cd05748">
    <property type="entry name" value="Ig_Titin_like"/>
    <property type="match status" value="2"/>
</dbReference>
<dbReference type="FunFam" id="2.60.40.10:FF:000135">
    <property type="entry name" value="Titin a"/>
    <property type="match status" value="1"/>
</dbReference>
<dbReference type="InterPro" id="IPR036179">
    <property type="entry name" value="Ig-like_dom_sf"/>
</dbReference>
<dbReference type="GeneTree" id="ENSGT01150000286978"/>
<feature type="domain" description="Fibronectin type-III" evidence="4">
    <location>
        <begin position="794"/>
        <end position="888"/>
    </location>
</feature>
<dbReference type="InterPro" id="IPR013783">
    <property type="entry name" value="Ig-like_fold"/>
</dbReference>
<evidence type="ECO:0000259" key="4">
    <source>
        <dbReference type="PROSITE" id="PS50853"/>
    </source>
</evidence>
<feature type="domain" description="Fibronectin type-III" evidence="4">
    <location>
        <begin position="494"/>
        <end position="592"/>
    </location>
</feature>
<dbReference type="SMART" id="SM00060">
    <property type="entry name" value="FN3"/>
    <property type="match status" value="9"/>
</dbReference>
<dbReference type="Ensembl" id="ENSPNYT00000031755.1">
    <property type="protein sequence ID" value="ENSPNYP00000031006.1"/>
    <property type="gene ID" value="ENSPNYG00000023362.1"/>
</dbReference>
<evidence type="ECO:0000259" key="3">
    <source>
        <dbReference type="PROSITE" id="PS50835"/>
    </source>
</evidence>
<dbReference type="InterPro" id="IPR003598">
    <property type="entry name" value="Ig_sub2"/>
</dbReference>
<feature type="domain" description="Ig-like" evidence="3">
    <location>
        <begin position="698"/>
        <end position="787"/>
    </location>
</feature>
<dbReference type="SMART" id="SM00408">
    <property type="entry name" value="IGc2"/>
    <property type="match status" value="4"/>
</dbReference>
<feature type="domain" description="Ig-like" evidence="3">
    <location>
        <begin position="10"/>
        <end position="92"/>
    </location>
</feature>
<dbReference type="InterPro" id="IPR013098">
    <property type="entry name" value="Ig_I-set"/>
</dbReference>